<dbReference type="EMBL" id="LR797502">
    <property type="protein sequence ID" value="CAB4221586.1"/>
    <property type="molecule type" value="Genomic_DNA"/>
</dbReference>
<reference evidence="2" key="1">
    <citation type="submission" date="2020-04" db="EMBL/GenBank/DDBJ databases">
        <authorList>
            <person name="Chiriac C."/>
            <person name="Salcher M."/>
            <person name="Ghai R."/>
            <person name="Kavagutti S V."/>
        </authorList>
    </citation>
    <scope>NUCLEOTIDE SEQUENCE</scope>
</reference>
<evidence type="ECO:0000313" key="4">
    <source>
        <dbReference type="EMBL" id="CAB4221586.1"/>
    </source>
</evidence>
<dbReference type="EMBL" id="LR796758">
    <property type="protein sequence ID" value="CAB4163800.1"/>
    <property type="molecule type" value="Genomic_DNA"/>
</dbReference>
<name>A0A6J5P8J3_9CAUD</name>
<accession>A0A6J5P8J3</accession>
<protein>
    <submittedName>
        <fullName evidence="2">Uncharacterized protein</fullName>
    </submittedName>
</protein>
<dbReference type="EMBL" id="LR796776">
    <property type="protein sequence ID" value="CAB4165538.1"/>
    <property type="molecule type" value="Genomic_DNA"/>
</dbReference>
<sequence>MAATFSESQKLDYVWKKLGYGVAKTAEPTALGAANEGTASPLLYRGDLIWTQSGDIPSTQPPGSITTSIVQVYADGGGAGVTAAAECTEITSAPDNQSWATGLTTWIPIQFGPDYLVRVYAGPPAAANIRATGTFLNQNGSGVDDTWFFDYQAGIVNFNGANIPTAIGTATANTIYVMGYTYVGELGVDTTFISNGTSNVRVVSSGGNVTVGVGGVGNIVVFSTAGAAITGVASASGNITGGNILTGGLISATGNVSGNYILGNGALLTGVITSVANINNGTSNVTVVSSGGNVTVGVGGTSNVAVFATTGEYITGVLSANGTVTGGNLATGGTASASGNITGGNVLTGGLVSSTGNITGGNILTGGLVSATGNVSGNYFIGNGTVITGVLADRGPDTNNYDLLTQMGVYTVNRLSWSGVTGAPTDSPVFVGLLEVKNSTNTAIEQIFYPGTVEADVKIQWNRSNWSGTWTAWIKILNDFQSVSGGTY</sequence>
<evidence type="ECO:0000313" key="1">
    <source>
        <dbReference type="EMBL" id="CAB4163800.1"/>
    </source>
</evidence>
<gene>
    <name evidence="3" type="ORF">UFOVP1146_156</name>
    <name evidence="4" type="ORF">UFOVP1638_409</name>
    <name evidence="1" type="ORF">UFOVP812_69</name>
    <name evidence="2" type="ORF">UFOVP818_74</name>
</gene>
<proteinExistence type="predicted"/>
<evidence type="ECO:0000313" key="3">
    <source>
        <dbReference type="EMBL" id="CAB4186810.1"/>
    </source>
</evidence>
<organism evidence="2">
    <name type="scientific">uncultured Caudovirales phage</name>
    <dbReference type="NCBI Taxonomy" id="2100421"/>
    <lineage>
        <taxon>Viruses</taxon>
        <taxon>Duplodnaviria</taxon>
        <taxon>Heunggongvirae</taxon>
        <taxon>Uroviricota</taxon>
        <taxon>Caudoviricetes</taxon>
        <taxon>Peduoviridae</taxon>
        <taxon>Maltschvirus</taxon>
        <taxon>Maltschvirus maltsch</taxon>
    </lineage>
</organism>
<evidence type="ECO:0000313" key="2">
    <source>
        <dbReference type="EMBL" id="CAB4165538.1"/>
    </source>
</evidence>
<dbReference type="EMBL" id="LR797099">
    <property type="protein sequence ID" value="CAB4186810.1"/>
    <property type="molecule type" value="Genomic_DNA"/>
</dbReference>